<reference evidence="2 3" key="1">
    <citation type="submission" date="2020-05" db="EMBL/GenBank/DDBJ databases">
        <title>Nakamurella sp. DB0629 isolated from air conditioner.</title>
        <authorList>
            <person name="Kim D.H."/>
            <person name="Kim D.-U."/>
        </authorList>
    </citation>
    <scope>NUCLEOTIDE SEQUENCE [LARGE SCALE GENOMIC DNA]</scope>
    <source>
        <strain evidence="2 3">DB0629</strain>
    </source>
</reference>
<feature type="compositionally biased region" description="Basic and acidic residues" evidence="1">
    <location>
        <begin position="193"/>
        <end position="206"/>
    </location>
</feature>
<organism evidence="2 3">
    <name type="scientific">Nakamurella aerolata</name>
    <dbReference type="NCBI Taxonomy" id="1656892"/>
    <lineage>
        <taxon>Bacteria</taxon>
        <taxon>Bacillati</taxon>
        <taxon>Actinomycetota</taxon>
        <taxon>Actinomycetes</taxon>
        <taxon>Nakamurellales</taxon>
        <taxon>Nakamurellaceae</taxon>
        <taxon>Nakamurella</taxon>
    </lineage>
</organism>
<evidence type="ECO:0000313" key="3">
    <source>
        <dbReference type="Proteomes" id="UP000562984"/>
    </source>
</evidence>
<dbReference type="EMBL" id="JABEND010000014">
    <property type="protein sequence ID" value="NNG37531.1"/>
    <property type="molecule type" value="Genomic_DNA"/>
</dbReference>
<dbReference type="AlphaFoldDB" id="A0A849AE93"/>
<dbReference type="RefSeq" id="WP_171201224.1">
    <property type="nucleotide sequence ID" value="NZ_JABEND010000014.1"/>
</dbReference>
<evidence type="ECO:0000256" key="1">
    <source>
        <dbReference type="SAM" id="MobiDB-lite"/>
    </source>
</evidence>
<dbReference type="PANTHER" id="PTHR34374">
    <property type="entry name" value="LARGE RIBOSOMAL RNA SUBUNIT ACCUMULATION PROTEIN YCED HOMOLOG 1, CHLOROPLASTIC"/>
    <property type="match status" value="1"/>
</dbReference>
<gene>
    <name evidence="2" type="ORF">HKD39_17870</name>
</gene>
<sequence>MTATHLNPNSPWVLDVRTLGRRPGSYKPVTLDVPVDEPIGLPVIAVPAGGSVRLALRLESVTEGVLVSGTASATAEGECARCLEPVKENVSAKLRELYAYPGSTTDETTDDDELPRVQDDLIDLRPLVVDELTLAMPMVPLCSDDCLGLCSECGVRLADAEPGHSHEILDPRWAALAEKFGTEGNAAEQQTPRSDRDSDPSRTRPE</sequence>
<dbReference type="Proteomes" id="UP000562984">
    <property type="component" value="Unassembled WGS sequence"/>
</dbReference>
<dbReference type="Pfam" id="PF02620">
    <property type="entry name" value="YceD"/>
    <property type="match status" value="1"/>
</dbReference>
<feature type="region of interest" description="Disordered" evidence="1">
    <location>
        <begin position="179"/>
        <end position="206"/>
    </location>
</feature>
<dbReference type="InterPro" id="IPR003772">
    <property type="entry name" value="YceD"/>
</dbReference>
<dbReference type="PANTHER" id="PTHR34374:SF1">
    <property type="entry name" value="LARGE RIBOSOMAL RNA SUBUNIT ACCUMULATION PROTEIN YCED HOMOLOG 1, CHLOROPLASTIC"/>
    <property type="match status" value="1"/>
</dbReference>
<keyword evidence="3" id="KW-1185">Reference proteome</keyword>
<name>A0A849AE93_9ACTN</name>
<proteinExistence type="predicted"/>
<accession>A0A849AE93</accession>
<protein>
    <submittedName>
        <fullName evidence="2">DUF177 domain-containing protein</fullName>
    </submittedName>
</protein>
<comment type="caution">
    <text evidence="2">The sequence shown here is derived from an EMBL/GenBank/DDBJ whole genome shotgun (WGS) entry which is preliminary data.</text>
</comment>
<evidence type="ECO:0000313" key="2">
    <source>
        <dbReference type="EMBL" id="NNG37531.1"/>
    </source>
</evidence>